<dbReference type="EMBL" id="JAFNEN010000502">
    <property type="protein sequence ID" value="KAG8181665.1"/>
    <property type="molecule type" value="Genomic_DNA"/>
</dbReference>
<dbReference type="Proteomes" id="UP000827092">
    <property type="component" value="Unassembled WGS sequence"/>
</dbReference>
<evidence type="ECO:0000256" key="1">
    <source>
        <dbReference type="ARBA" id="ARBA00010785"/>
    </source>
</evidence>
<dbReference type="PANTHER" id="PTHR13134:SF3">
    <property type="entry name" value="TRAFFICKING PROTEIN PARTICLE COMPLEX SUBUNIT 13"/>
    <property type="match status" value="1"/>
</dbReference>
<keyword evidence="6" id="KW-1185">Reference proteome</keyword>
<name>A0AAV6UBE8_9ARAC</name>
<evidence type="ECO:0008006" key="7">
    <source>
        <dbReference type="Google" id="ProtNLM"/>
    </source>
</evidence>
<dbReference type="InterPro" id="IPR010378">
    <property type="entry name" value="TRAPPC13"/>
</dbReference>
<reference evidence="5 6" key="1">
    <citation type="journal article" date="2022" name="Nat. Ecol. Evol.">
        <title>A masculinizing supergene underlies an exaggerated male reproductive morph in a spider.</title>
        <authorList>
            <person name="Hendrickx F."/>
            <person name="De Corte Z."/>
            <person name="Sonet G."/>
            <person name="Van Belleghem S.M."/>
            <person name="Kostlbacher S."/>
            <person name="Vangestel C."/>
        </authorList>
    </citation>
    <scope>NUCLEOTIDE SEQUENCE [LARGE SCALE GENOMIC DNA]</scope>
    <source>
        <strain evidence="5">W744_W776</strain>
    </source>
</reference>
<evidence type="ECO:0000259" key="3">
    <source>
        <dbReference type="Pfam" id="PF23643"/>
    </source>
</evidence>
<comment type="caution">
    <text evidence="5">The sequence shown here is derived from an EMBL/GenBank/DDBJ whole genome shotgun (WGS) entry which is preliminary data.</text>
</comment>
<sequence>MDTREKEHLLALKVMRLTRPSLYTTQPLATDSKYFACNILNKELKDDLGSPSNLEYCNSGKMLMLPQSFGNIYLGETFSCYMSVHNDSQQVVTAVQVQADLQIGMQKIVLSGQRGNYSSFTQLNPDESVDDVILHEVKEIGTHILACTVNYTTMHNEKLHFRKFFKFQVSKPLDVKTKFYNAEDYIVEKSDEVYLEAPLQNITFASMCLEKVSLEPSNNFTSNQLNVVQIDAETMPVFGDVSCLNPNDSMQYLFCLQPKPGTQTYSKLVKNVASIGKLDIVWRTCMGERGRLQTSQLERMAPGYGEIRLIITEIPSIVSLEKPFPVTIKIINACDRSLDLLLSLKNSFSNGILWHGISGQKFNNLEKGAFVTVSLEAIPVRPGLQGVSGLVVKELFLKRIYNFVDITQVFVTTSDIYKDNSNSLVNSKLNVQT</sequence>
<evidence type="ECO:0000313" key="5">
    <source>
        <dbReference type="EMBL" id="KAG8181665.1"/>
    </source>
</evidence>
<evidence type="ECO:0000259" key="2">
    <source>
        <dbReference type="Pfam" id="PF06159"/>
    </source>
</evidence>
<dbReference type="GO" id="GO:1990072">
    <property type="term" value="C:TRAPPIII protein complex"/>
    <property type="evidence" value="ECO:0007669"/>
    <property type="project" value="TreeGrafter"/>
</dbReference>
<organism evidence="5 6">
    <name type="scientific">Oedothorax gibbosus</name>
    <dbReference type="NCBI Taxonomy" id="931172"/>
    <lineage>
        <taxon>Eukaryota</taxon>
        <taxon>Metazoa</taxon>
        <taxon>Ecdysozoa</taxon>
        <taxon>Arthropoda</taxon>
        <taxon>Chelicerata</taxon>
        <taxon>Arachnida</taxon>
        <taxon>Araneae</taxon>
        <taxon>Araneomorphae</taxon>
        <taxon>Entelegynae</taxon>
        <taxon>Araneoidea</taxon>
        <taxon>Linyphiidae</taxon>
        <taxon>Erigoninae</taxon>
        <taxon>Oedothorax</taxon>
    </lineage>
</organism>
<dbReference type="Pfam" id="PF06159">
    <property type="entry name" value="TRAPPC13_N"/>
    <property type="match status" value="1"/>
</dbReference>
<dbReference type="AlphaFoldDB" id="A0AAV6UBE8"/>
<dbReference type="Pfam" id="PF23647">
    <property type="entry name" value="TRAPPC13_M"/>
    <property type="match status" value="1"/>
</dbReference>
<dbReference type="PANTHER" id="PTHR13134">
    <property type="entry name" value="TRAFFICKING PROTEIN PARTICLE COMPLEX SUBUNIT 13"/>
    <property type="match status" value="1"/>
</dbReference>
<accession>A0AAV6UBE8</accession>
<dbReference type="InterPro" id="IPR055427">
    <property type="entry name" value="TRAPPC13_N"/>
</dbReference>
<dbReference type="InterPro" id="IPR055429">
    <property type="entry name" value="TRAPPC13_M"/>
</dbReference>
<dbReference type="InterPro" id="IPR055428">
    <property type="entry name" value="TRAPPC13_C"/>
</dbReference>
<feature type="domain" description="Trafficking protein particle complex subunit 13 N-terminal" evidence="2">
    <location>
        <begin position="8"/>
        <end position="169"/>
    </location>
</feature>
<feature type="domain" description="Trafficking protein particle complex subunit 13 middle" evidence="4">
    <location>
        <begin position="173"/>
        <end position="302"/>
    </location>
</feature>
<evidence type="ECO:0000313" key="6">
    <source>
        <dbReference type="Proteomes" id="UP000827092"/>
    </source>
</evidence>
<protein>
    <recommendedName>
        <fullName evidence="7">Trafficking protein particle complex subunit 13</fullName>
    </recommendedName>
</protein>
<feature type="domain" description="Trafficking protein particle complex subunit 13 C-terminal" evidence="3">
    <location>
        <begin position="315"/>
        <end position="411"/>
    </location>
</feature>
<evidence type="ECO:0000259" key="4">
    <source>
        <dbReference type="Pfam" id="PF23647"/>
    </source>
</evidence>
<gene>
    <name evidence="5" type="ORF">JTE90_009825</name>
</gene>
<proteinExistence type="inferred from homology"/>
<dbReference type="Pfam" id="PF23643">
    <property type="entry name" value="TRAPPC13_C"/>
    <property type="match status" value="1"/>
</dbReference>
<comment type="similarity">
    <text evidence="1">Belongs to the TRAPPC13 family.</text>
</comment>